<dbReference type="EMBL" id="NEVH01000597">
    <property type="protein sequence ID" value="PNF43597.1"/>
    <property type="molecule type" value="Genomic_DNA"/>
</dbReference>
<protein>
    <submittedName>
        <fullName evidence="2">Uncharacterized protein</fullName>
    </submittedName>
</protein>
<organism evidence="2 3">
    <name type="scientific">Cryptotermes secundus</name>
    <dbReference type="NCBI Taxonomy" id="105785"/>
    <lineage>
        <taxon>Eukaryota</taxon>
        <taxon>Metazoa</taxon>
        <taxon>Ecdysozoa</taxon>
        <taxon>Arthropoda</taxon>
        <taxon>Hexapoda</taxon>
        <taxon>Insecta</taxon>
        <taxon>Pterygota</taxon>
        <taxon>Neoptera</taxon>
        <taxon>Polyneoptera</taxon>
        <taxon>Dictyoptera</taxon>
        <taxon>Blattodea</taxon>
        <taxon>Blattoidea</taxon>
        <taxon>Termitoidae</taxon>
        <taxon>Kalotermitidae</taxon>
        <taxon>Cryptotermitinae</taxon>
        <taxon>Cryptotermes</taxon>
    </lineage>
</organism>
<sequence>MSHCHIMDMEKILELLKEIRANQEMMEMMGVGPEEDTVDTKEETMACQEMEARLQEEKPAPVTMACQEMEAHLEGEKPASVDRKPEAAEEQEVPVKDAEVMPFGELKKKRRRDRNQQTMKNSTWENCGSQKKLAIARRGTSLHAKEERQKEKSRKVSRRATVAGLKRNIFRNTTQKNCGPHKRLEFASKGTTRHAKVETGP</sequence>
<evidence type="ECO:0000313" key="3">
    <source>
        <dbReference type="Proteomes" id="UP000235965"/>
    </source>
</evidence>
<evidence type="ECO:0000256" key="1">
    <source>
        <dbReference type="SAM" id="MobiDB-lite"/>
    </source>
</evidence>
<name>A0A2J7RRZ0_9NEOP</name>
<comment type="caution">
    <text evidence="2">The sequence shown here is derived from an EMBL/GenBank/DDBJ whole genome shotgun (WGS) entry which is preliminary data.</text>
</comment>
<reference evidence="2 3" key="1">
    <citation type="submission" date="2017-12" db="EMBL/GenBank/DDBJ databases">
        <title>Hemimetabolous genomes reveal molecular basis of termite eusociality.</title>
        <authorList>
            <person name="Harrison M.C."/>
            <person name="Jongepier E."/>
            <person name="Robertson H.M."/>
            <person name="Arning N."/>
            <person name="Bitard-Feildel T."/>
            <person name="Chao H."/>
            <person name="Childers C.P."/>
            <person name="Dinh H."/>
            <person name="Doddapaneni H."/>
            <person name="Dugan S."/>
            <person name="Gowin J."/>
            <person name="Greiner C."/>
            <person name="Han Y."/>
            <person name="Hu H."/>
            <person name="Hughes D.S.T."/>
            <person name="Huylmans A.-K."/>
            <person name="Kemena C."/>
            <person name="Kremer L.P.M."/>
            <person name="Lee S.L."/>
            <person name="Lopez-Ezquerra A."/>
            <person name="Mallet L."/>
            <person name="Monroy-Kuhn J.M."/>
            <person name="Moser A."/>
            <person name="Murali S.C."/>
            <person name="Muzny D.M."/>
            <person name="Otani S."/>
            <person name="Piulachs M.-D."/>
            <person name="Poelchau M."/>
            <person name="Qu J."/>
            <person name="Schaub F."/>
            <person name="Wada-Katsumata A."/>
            <person name="Worley K.C."/>
            <person name="Xie Q."/>
            <person name="Ylla G."/>
            <person name="Poulsen M."/>
            <person name="Gibbs R.A."/>
            <person name="Schal C."/>
            <person name="Richards S."/>
            <person name="Belles X."/>
            <person name="Korb J."/>
            <person name="Bornberg-Bauer E."/>
        </authorList>
    </citation>
    <scope>NUCLEOTIDE SEQUENCE [LARGE SCALE GENOMIC DNA]</scope>
    <source>
        <tissue evidence="2">Whole body</tissue>
    </source>
</reference>
<dbReference type="Proteomes" id="UP000235965">
    <property type="component" value="Unassembled WGS sequence"/>
</dbReference>
<feature type="compositionally biased region" description="Basic and acidic residues" evidence="1">
    <location>
        <begin position="72"/>
        <end position="99"/>
    </location>
</feature>
<feature type="compositionally biased region" description="Polar residues" evidence="1">
    <location>
        <begin position="116"/>
        <end position="129"/>
    </location>
</feature>
<accession>A0A2J7RRZ0</accession>
<dbReference type="InParanoid" id="A0A2J7RRZ0"/>
<evidence type="ECO:0000313" key="2">
    <source>
        <dbReference type="EMBL" id="PNF43597.1"/>
    </source>
</evidence>
<gene>
    <name evidence="2" type="ORF">B7P43_G03226</name>
</gene>
<feature type="region of interest" description="Disordered" evidence="1">
    <location>
        <begin position="72"/>
        <end position="201"/>
    </location>
</feature>
<keyword evidence="3" id="KW-1185">Reference proteome</keyword>
<proteinExistence type="predicted"/>
<dbReference type="AlphaFoldDB" id="A0A2J7RRZ0"/>